<proteinExistence type="inferred from homology"/>
<evidence type="ECO:0000259" key="7">
    <source>
        <dbReference type="Pfam" id="PF02879"/>
    </source>
</evidence>
<dbReference type="PANTHER" id="PTHR45745:SF1">
    <property type="entry name" value="PHOSPHOGLUCOMUTASE 2B-RELATED"/>
    <property type="match status" value="1"/>
</dbReference>
<keyword evidence="2" id="KW-0597">Phosphoprotein</keyword>
<evidence type="ECO:0000259" key="6">
    <source>
        <dbReference type="Pfam" id="PF02878"/>
    </source>
</evidence>
<organism evidence="9 10">
    <name type="scientific">Paenibacillus darwinianus</name>
    <dbReference type="NCBI Taxonomy" id="1380763"/>
    <lineage>
        <taxon>Bacteria</taxon>
        <taxon>Bacillati</taxon>
        <taxon>Bacillota</taxon>
        <taxon>Bacilli</taxon>
        <taxon>Bacillales</taxon>
        <taxon>Paenibacillaceae</taxon>
        <taxon>Paenibacillus</taxon>
    </lineage>
</organism>
<accession>A0A9W5S1R5</accession>
<name>A0A9W5S1R5_9BACL</name>
<evidence type="ECO:0000313" key="10">
    <source>
        <dbReference type="Proteomes" id="UP000053750"/>
    </source>
</evidence>
<dbReference type="GO" id="GO:0008973">
    <property type="term" value="F:phosphopentomutase activity"/>
    <property type="evidence" value="ECO:0007669"/>
    <property type="project" value="TreeGrafter"/>
</dbReference>
<dbReference type="Pfam" id="PF02878">
    <property type="entry name" value="PGM_PMM_I"/>
    <property type="match status" value="1"/>
</dbReference>
<dbReference type="SUPFAM" id="SSF53738">
    <property type="entry name" value="Phosphoglucomutase, first 3 domains"/>
    <property type="match status" value="3"/>
</dbReference>
<protein>
    <recommendedName>
        <fullName evidence="11">Phosphoglucomutase</fullName>
    </recommendedName>
</protein>
<dbReference type="InterPro" id="IPR005844">
    <property type="entry name" value="A-D-PHexomutase_a/b/a-I"/>
</dbReference>
<feature type="domain" description="Alpha-D-phosphohexomutase alpha/beta/alpha" evidence="6">
    <location>
        <begin position="50"/>
        <end position="186"/>
    </location>
</feature>
<dbReference type="OrthoDB" id="2650493at2"/>
<dbReference type="RefSeq" id="WP_036581642.1">
    <property type="nucleotide sequence ID" value="NZ_KK082152.1"/>
</dbReference>
<evidence type="ECO:0000313" key="9">
    <source>
        <dbReference type="EMBL" id="EXX88425.1"/>
    </source>
</evidence>
<comment type="similarity">
    <text evidence="1">Belongs to the phosphohexose mutase family.</text>
</comment>
<keyword evidence="4" id="KW-0460">Magnesium</keyword>
<evidence type="ECO:0000256" key="1">
    <source>
        <dbReference type="ARBA" id="ARBA00010231"/>
    </source>
</evidence>
<dbReference type="PANTHER" id="PTHR45745">
    <property type="entry name" value="PHOSPHOMANNOMUTASE 45A"/>
    <property type="match status" value="1"/>
</dbReference>
<dbReference type="InterPro" id="IPR016055">
    <property type="entry name" value="A-D-PHexomutase_a/b/a-I/II/III"/>
</dbReference>
<comment type="caution">
    <text evidence="9">The sequence shown here is derived from an EMBL/GenBank/DDBJ whole genome shotgun (WGS) entry which is preliminary data.</text>
</comment>
<dbReference type="Pfam" id="PF02879">
    <property type="entry name" value="PGM_PMM_II"/>
    <property type="match status" value="1"/>
</dbReference>
<sequence length="584" mass="64558">MHATISRLESDVQRRYNRWRQTGLPPFMKQELHELRATEIIERFYRSLPFGADGVVGRVGVGTNRFNIYTVRRICQGLADEIMSRGFAAQQRGVVIAYDPRYHSKGFAEQASLVLANNNIKVYLFEKASPSCELAFAVRYLHSAAGISVSAGTCPADYNGLRLYGENGAPLAAGYIERISRFMEQSEDGLNVTAMNPEEAISSGKLVVIGSEIDDAYLEFLEQVPYSKESIQLMASSVRIVLTPLQGTAGAIAGSALERSGFTEVHTVPEQHLPDLHFSKVREPDPFRPDNLQLPYEIAGQVNADVVLAFNPEAASMSLSVKDRTGKYVLLSANQTAALLLSYMLEQKQRLRCLPADGIVLKSAMTSELVSSIAARHGIRTAEVTNGFQGVGARMANYERSGEHTFLFGFDEHGGFALNGFVRDRDAIQAAVLAAEMTASYKSRGSTVGNELHKLYQTYGWYAEDQASFIFGGSDWWQQAQIVLDRFSSEPPSFGSGQELRRVYDYRTGELRDSSRPRTSKIDSPEACALKYVLEDGSWYGLRIEPGHPVLDVFFGTRQKDGAAAKLQLSAIRSNVLYALESMI</sequence>
<dbReference type="EMBL" id="JFHU01000126">
    <property type="protein sequence ID" value="EXX88425.1"/>
    <property type="molecule type" value="Genomic_DNA"/>
</dbReference>
<dbReference type="InterPro" id="IPR005846">
    <property type="entry name" value="A-D-PHexomutase_a/b/a-III"/>
</dbReference>
<dbReference type="AlphaFoldDB" id="A0A9W5S1R5"/>
<evidence type="ECO:0000256" key="5">
    <source>
        <dbReference type="ARBA" id="ARBA00023235"/>
    </source>
</evidence>
<evidence type="ECO:0000259" key="8">
    <source>
        <dbReference type="Pfam" id="PF02880"/>
    </source>
</evidence>
<evidence type="ECO:0000256" key="3">
    <source>
        <dbReference type="ARBA" id="ARBA00022723"/>
    </source>
</evidence>
<dbReference type="GO" id="GO:0005975">
    <property type="term" value="P:carbohydrate metabolic process"/>
    <property type="evidence" value="ECO:0007669"/>
    <property type="project" value="InterPro"/>
</dbReference>
<dbReference type="Pfam" id="PF02880">
    <property type="entry name" value="PGM_PMM_III"/>
    <property type="match status" value="1"/>
</dbReference>
<evidence type="ECO:0000256" key="2">
    <source>
        <dbReference type="ARBA" id="ARBA00022553"/>
    </source>
</evidence>
<feature type="domain" description="Alpha-D-phosphohexomutase alpha/beta/alpha" evidence="8">
    <location>
        <begin position="334"/>
        <end position="457"/>
    </location>
</feature>
<keyword evidence="5" id="KW-0413">Isomerase</keyword>
<reference evidence="9 10" key="1">
    <citation type="submission" date="2014-02" db="EMBL/GenBank/DDBJ databases">
        <title>Genome sequence of Paenibacillus darwinianus reveals adaptive mechanisms for survival in Antarctic soils.</title>
        <authorList>
            <person name="Dsouza M."/>
            <person name="Taylor M.W."/>
            <person name="Turner S.J."/>
            <person name="Aislabie J."/>
        </authorList>
    </citation>
    <scope>NUCLEOTIDE SEQUENCE [LARGE SCALE GENOMIC DNA]</scope>
    <source>
        <strain evidence="9 10">CE1</strain>
    </source>
</reference>
<feature type="domain" description="Alpha-D-phosphohexomutase alpha/beta/alpha" evidence="7">
    <location>
        <begin position="216"/>
        <end position="315"/>
    </location>
</feature>
<dbReference type="InterPro" id="IPR005845">
    <property type="entry name" value="A-D-PHexomutase_a/b/a-II"/>
</dbReference>
<dbReference type="GO" id="GO:0006166">
    <property type="term" value="P:purine ribonucleoside salvage"/>
    <property type="evidence" value="ECO:0007669"/>
    <property type="project" value="TreeGrafter"/>
</dbReference>
<dbReference type="Proteomes" id="UP000053750">
    <property type="component" value="Unassembled WGS sequence"/>
</dbReference>
<evidence type="ECO:0000256" key="4">
    <source>
        <dbReference type="ARBA" id="ARBA00022842"/>
    </source>
</evidence>
<evidence type="ECO:0008006" key="11">
    <source>
        <dbReference type="Google" id="ProtNLM"/>
    </source>
</evidence>
<keyword evidence="3" id="KW-0479">Metal-binding</keyword>
<keyword evidence="10" id="KW-1185">Reference proteome</keyword>
<dbReference type="Gene3D" id="3.40.120.10">
    <property type="entry name" value="Alpha-D-Glucose-1,6-Bisphosphate, subunit A, domain 3"/>
    <property type="match status" value="3"/>
</dbReference>
<dbReference type="GO" id="GO:0046872">
    <property type="term" value="F:metal ion binding"/>
    <property type="evidence" value="ECO:0007669"/>
    <property type="project" value="UniProtKB-KW"/>
</dbReference>
<gene>
    <name evidence="9" type="ORF">BG53_01980</name>
</gene>